<proteinExistence type="predicted"/>
<dbReference type="Pfam" id="PF00440">
    <property type="entry name" value="TetR_N"/>
    <property type="match status" value="1"/>
</dbReference>
<reference evidence="4 5" key="2">
    <citation type="journal article" date="2012" name="Stand. Genomic Sci.">
        <title>Complete genome sequence of the sulfate-reducing firmicute Desulfotomaculum ruminis type strain (DL(T)).</title>
        <authorList>
            <person name="Spring S."/>
            <person name="Visser M."/>
            <person name="Lu M."/>
            <person name="Copeland A."/>
            <person name="Lapidus A."/>
            <person name="Lucas S."/>
            <person name="Cheng J.F."/>
            <person name="Han C."/>
            <person name="Tapia R."/>
            <person name="Goodwin L.A."/>
            <person name="Pitluck S."/>
            <person name="Ivanova N."/>
            <person name="Land M."/>
            <person name="Hauser L."/>
            <person name="Larimer F."/>
            <person name="Rohde M."/>
            <person name="Goker M."/>
            <person name="Detter J.C."/>
            <person name="Kyrpides N.C."/>
            <person name="Woyke T."/>
            <person name="Schaap P.J."/>
            <person name="Plugge C.M."/>
            <person name="Muyzer G."/>
            <person name="Kuever J."/>
            <person name="Pereira I.A."/>
            <person name="Parshina S.N."/>
            <person name="Bernier-Latmani R."/>
            <person name="Stams A.J."/>
            <person name="Klenk H.P."/>
        </authorList>
    </citation>
    <scope>NUCLEOTIDE SEQUENCE [LARGE SCALE GENOMIC DNA]</scope>
    <source>
        <strain evidence="5">ATCC 23193 / DSM 2154 / NCIB 8452 / DL</strain>
    </source>
</reference>
<dbReference type="STRING" id="696281.Desru_0596"/>
<dbReference type="PROSITE" id="PS50977">
    <property type="entry name" value="HTH_TETR_2"/>
    <property type="match status" value="1"/>
</dbReference>
<dbReference type="InterPro" id="IPR050109">
    <property type="entry name" value="HTH-type_TetR-like_transc_reg"/>
</dbReference>
<feature type="domain" description="HTH tetR-type" evidence="3">
    <location>
        <begin position="1"/>
        <end position="59"/>
    </location>
</feature>
<evidence type="ECO:0000256" key="2">
    <source>
        <dbReference type="PROSITE-ProRule" id="PRU00335"/>
    </source>
</evidence>
<keyword evidence="1 2" id="KW-0238">DNA-binding</keyword>
<dbReference type="PANTHER" id="PTHR30328:SF54">
    <property type="entry name" value="HTH-TYPE TRANSCRIPTIONAL REPRESSOR SCO4008"/>
    <property type="match status" value="1"/>
</dbReference>
<dbReference type="GO" id="GO:0003677">
    <property type="term" value="F:DNA binding"/>
    <property type="evidence" value="ECO:0007669"/>
    <property type="project" value="UniProtKB-UniRule"/>
</dbReference>
<accession>F6DSR2</accession>
<evidence type="ECO:0000256" key="1">
    <source>
        <dbReference type="ARBA" id="ARBA00023125"/>
    </source>
</evidence>
<dbReference type="PANTHER" id="PTHR30328">
    <property type="entry name" value="TRANSCRIPTIONAL REPRESSOR"/>
    <property type="match status" value="1"/>
</dbReference>
<dbReference type="SUPFAM" id="SSF48498">
    <property type="entry name" value="Tetracyclin repressor-like, C-terminal domain"/>
    <property type="match status" value="1"/>
</dbReference>
<dbReference type="AlphaFoldDB" id="F6DSR2"/>
<dbReference type="GO" id="GO:0006355">
    <property type="term" value="P:regulation of DNA-templated transcription"/>
    <property type="evidence" value="ECO:0007669"/>
    <property type="project" value="UniProtKB-ARBA"/>
</dbReference>
<sequence>MKEKIIQSAASQIMKFGFRKFTVDDIASDLGISKKTIYKFFESKKEIISTVVDSYIEKEKEDTLLALKADGNWIDKFKEMICCESAHEKAPPWLVEELQQFFPEEWAKADALDRFKMEQLQILLTQGVEKGVVRGDIHPAIIGMALGCAINGLFDFKFLRQHDLTFNQAMQGVKEIFLQGILENKPVQRGNMDL</sequence>
<dbReference type="PRINTS" id="PR00455">
    <property type="entry name" value="HTHTETR"/>
</dbReference>
<dbReference type="InterPro" id="IPR036271">
    <property type="entry name" value="Tet_transcr_reg_TetR-rel_C_sf"/>
</dbReference>
<evidence type="ECO:0000259" key="3">
    <source>
        <dbReference type="PROSITE" id="PS50977"/>
    </source>
</evidence>
<dbReference type="KEGG" id="dru:Desru_0596"/>
<dbReference type="RefSeq" id="WP_013840656.1">
    <property type="nucleotide sequence ID" value="NC_015589.1"/>
</dbReference>
<evidence type="ECO:0000313" key="4">
    <source>
        <dbReference type="EMBL" id="AEG58881.1"/>
    </source>
</evidence>
<dbReference type="Proteomes" id="UP000009234">
    <property type="component" value="Chromosome"/>
</dbReference>
<dbReference type="EMBL" id="CP002780">
    <property type="protein sequence ID" value="AEG58881.1"/>
    <property type="molecule type" value="Genomic_DNA"/>
</dbReference>
<dbReference type="Gene3D" id="1.10.357.10">
    <property type="entry name" value="Tetracycline Repressor, domain 2"/>
    <property type="match status" value="1"/>
</dbReference>
<dbReference type="SUPFAM" id="SSF46689">
    <property type="entry name" value="Homeodomain-like"/>
    <property type="match status" value="1"/>
</dbReference>
<name>F6DSR2_DESRL</name>
<dbReference type="eggNOG" id="COG1309">
    <property type="taxonomic scope" value="Bacteria"/>
</dbReference>
<keyword evidence="5" id="KW-1185">Reference proteome</keyword>
<dbReference type="InterPro" id="IPR009057">
    <property type="entry name" value="Homeodomain-like_sf"/>
</dbReference>
<dbReference type="HOGENOM" id="CLU_069356_30_3_9"/>
<dbReference type="Gene3D" id="1.10.10.60">
    <property type="entry name" value="Homeodomain-like"/>
    <property type="match status" value="1"/>
</dbReference>
<evidence type="ECO:0000313" key="5">
    <source>
        <dbReference type="Proteomes" id="UP000009234"/>
    </source>
</evidence>
<reference evidence="5" key="1">
    <citation type="submission" date="2011-05" db="EMBL/GenBank/DDBJ databases">
        <title>Complete sequence of Desulfotomaculum ruminis DSM 2154.</title>
        <authorList>
            <person name="Lucas S."/>
            <person name="Copeland A."/>
            <person name="Lapidus A."/>
            <person name="Cheng J.-F."/>
            <person name="Goodwin L."/>
            <person name="Pitluck S."/>
            <person name="Lu M."/>
            <person name="Detter J.C."/>
            <person name="Han C."/>
            <person name="Tapia R."/>
            <person name="Land M."/>
            <person name="Hauser L."/>
            <person name="Kyrpides N."/>
            <person name="Ivanova N."/>
            <person name="Mikhailova N."/>
            <person name="Pagani I."/>
            <person name="Stams A.J.M."/>
            <person name="Plugge C.M."/>
            <person name="Muyzer G."/>
            <person name="Kuever J."/>
            <person name="Parshina S.N."/>
            <person name="Ivanova A.E."/>
            <person name="Nazina T.N."/>
            <person name="Brambilla E."/>
            <person name="Spring S."/>
            <person name="Klenk H.-P."/>
            <person name="Woyke T."/>
        </authorList>
    </citation>
    <scope>NUCLEOTIDE SEQUENCE [LARGE SCALE GENOMIC DNA]</scope>
    <source>
        <strain evidence="5">ATCC 23193 / DSM 2154 / NCIB 8452 / DL</strain>
    </source>
</reference>
<feature type="DNA-binding region" description="H-T-H motif" evidence="2">
    <location>
        <begin position="22"/>
        <end position="41"/>
    </location>
</feature>
<gene>
    <name evidence="4" type="ordered locus">Desru_0596</name>
</gene>
<dbReference type="OrthoDB" id="9812134at2"/>
<organism evidence="4 5">
    <name type="scientific">Desulforamulus ruminis (strain ATCC 23193 / DSM 2154 / NCIMB 8452 / DL)</name>
    <name type="common">Desulfotomaculum ruminis</name>
    <dbReference type="NCBI Taxonomy" id="696281"/>
    <lineage>
        <taxon>Bacteria</taxon>
        <taxon>Bacillati</taxon>
        <taxon>Bacillota</taxon>
        <taxon>Clostridia</taxon>
        <taxon>Eubacteriales</taxon>
        <taxon>Peptococcaceae</taxon>
        <taxon>Desulforamulus</taxon>
    </lineage>
</organism>
<protein>
    <submittedName>
        <fullName evidence="4">Regulatory protein TetR</fullName>
    </submittedName>
</protein>
<dbReference type="InterPro" id="IPR001647">
    <property type="entry name" value="HTH_TetR"/>
</dbReference>